<dbReference type="EMBL" id="VSRR010001042">
    <property type="protein sequence ID" value="MPC22010.1"/>
    <property type="molecule type" value="Genomic_DNA"/>
</dbReference>
<sequence>MHTRQDWGSDGGGGDVRMCVDGAARRPWIMLCVEFVSLLTRRLSIPFPFPTPSDRELPRTAPAVPHHIDVVEGRQLVVDRTVR</sequence>
<name>A0A5B7DKJ5_PORTR</name>
<keyword evidence="2" id="KW-1185">Reference proteome</keyword>
<proteinExistence type="predicted"/>
<protein>
    <submittedName>
        <fullName evidence="1">Uncharacterized protein</fullName>
    </submittedName>
</protein>
<comment type="caution">
    <text evidence="1">The sequence shown here is derived from an EMBL/GenBank/DDBJ whole genome shotgun (WGS) entry which is preliminary data.</text>
</comment>
<organism evidence="1 2">
    <name type="scientific">Portunus trituberculatus</name>
    <name type="common">Swimming crab</name>
    <name type="synonym">Neptunus trituberculatus</name>
    <dbReference type="NCBI Taxonomy" id="210409"/>
    <lineage>
        <taxon>Eukaryota</taxon>
        <taxon>Metazoa</taxon>
        <taxon>Ecdysozoa</taxon>
        <taxon>Arthropoda</taxon>
        <taxon>Crustacea</taxon>
        <taxon>Multicrustacea</taxon>
        <taxon>Malacostraca</taxon>
        <taxon>Eumalacostraca</taxon>
        <taxon>Eucarida</taxon>
        <taxon>Decapoda</taxon>
        <taxon>Pleocyemata</taxon>
        <taxon>Brachyura</taxon>
        <taxon>Eubrachyura</taxon>
        <taxon>Portunoidea</taxon>
        <taxon>Portunidae</taxon>
        <taxon>Portuninae</taxon>
        <taxon>Portunus</taxon>
    </lineage>
</organism>
<evidence type="ECO:0000313" key="1">
    <source>
        <dbReference type="EMBL" id="MPC22010.1"/>
    </source>
</evidence>
<evidence type="ECO:0000313" key="2">
    <source>
        <dbReference type="Proteomes" id="UP000324222"/>
    </source>
</evidence>
<dbReference type="Proteomes" id="UP000324222">
    <property type="component" value="Unassembled WGS sequence"/>
</dbReference>
<accession>A0A5B7DKJ5</accession>
<reference evidence="1 2" key="1">
    <citation type="submission" date="2019-05" db="EMBL/GenBank/DDBJ databases">
        <title>Another draft genome of Portunus trituberculatus and its Hox gene families provides insights of decapod evolution.</title>
        <authorList>
            <person name="Jeong J.-H."/>
            <person name="Song I."/>
            <person name="Kim S."/>
            <person name="Choi T."/>
            <person name="Kim D."/>
            <person name="Ryu S."/>
            <person name="Kim W."/>
        </authorList>
    </citation>
    <scope>NUCLEOTIDE SEQUENCE [LARGE SCALE GENOMIC DNA]</scope>
    <source>
        <tissue evidence="1">Muscle</tissue>
    </source>
</reference>
<gene>
    <name evidence="1" type="ORF">E2C01_015015</name>
</gene>
<dbReference type="AlphaFoldDB" id="A0A5B7DKJ5"/>